<accession>A0A327Q9I1</accession>
<feature type="domain" description="Suppressor of fused-like" evidence="1">
    <location>
        <begin position="212"/>
        <end position="362"/>
    </location>
</feature>
<dbReference type="Proteomes" id="UP000249547">
    <property type="component" value="Unassembled WGS sequence"/>
</dbReference>
<reference evidence="2 3" key="1">
    <citation type="submission" date="2018-06" db="EMBL/GenBank/DDBJ databases">
        <title>Genomic Encyclopedia of Archaeal and Bacterial Type Strains, Phase II (KMG-II): from individual species to whole genera.</title>
        <authorList>
            <person name="Goeker M."/>
        </authorList>
    </citation>
    <scope>NUCLEOTIDE SEQUENCE [LARGE SCALE GENOMIC DNA]</scope>
    <source>
        <strain evidence="2 3">DSM 23857</strain>
    </source>
</reference>
<dbReference type="EMBL" id="QLLL01000009">
    <property type="protein sequence ID" value="RAI99842.1"/>
    <property type="molecule type" value="Genomic_DNA"/>
</dbReference>
<organism evidence="2 3">
    <name type="scientific">Chitinophaga skermanii</name>
    <dbReference type="NCBI Taxonomy" id="331697"/>
    <lineage>
        <taxon>Bacteria</taxon>
        <taxon>Pseudomonadati</taxon>
        <taxon>Bacteroidota</taxon>
        <taxon>Chitinophagia</taxon>
        <taxon>Chitinophagales</taxon>
        <taxon>Chitinophagaceae</taxon>
        <taxon>Chitinophaga</taxon>
    </lineage>
</organism>
<dbReference type="OrthoDB" id="333049at2"/>
<protein>
    <submittedName>
        <fullName evidence="2">Suppressor of fused protein SUFU</fullName>
    </submittedName>
</protein>
<dbReference type="Pfam" id="PF05076">
    <property type="entry name" value="SUFU"/>
    <property type="match status" value="1"/>
</dbReference>
<dbReference type="RefSeq" id="WP_111599794.1">
    <property type="nucleotide sequence ID" value="NZ_QLLL01000009.1"/>
</dbReference>
<evidence type="ECO:0000259" key="1">
    <source>
        <dbReference type="Pfam" id="PF05076"/>
    </source>
</evidence>
<evidence type="ECO:0000313" key="3">
    <source>
        <dbReference type="Proteomes" id="UP000249547"/>
    </source>
</evidence>
<sequence length="369" mass="41544">MYQAPEVLLEQSNNRGTMHAVVEQDNRVAYCYVFPAEKLPHEFKPRPCWLRNIQAAPTGKDLNAMNLGMAPMLEAKFVNHPDGQAPLEAARVSILWSEAGDGVTVFYDDEIIGIIPGWSLYTDQPVAYAKDCIDADDDSMVFPYNPAKMTTLNEQVDKAKAFWAAWEDESGEEWATLQGQYIAAYETVFGTLEKYYSIDGDTWPPMALGQFEKDGIVYFASLGMSIRPMPWVDFLYNDNAAGFRRMELAVAIKKSDFTEQQIMQFAEILSGIADSPWRNVTWFGEGHTVGSQSLEAPYESLILSSALYNGEAINMPMIYGEPVNLFWAMPISEGERKYAHEVLNGGFTLLEELINAGNNHVVKQREFLY</sequence>
<dbReference type="InterPro" id="IPR020941">
    <property type="entry name" value="SUFU-like_domain"/>
</dbReference>
<keyword evidence="3" id="KW-1185">Reference proteome</keyword>
<gene>
    <name evidence="2" type="ORF">LX64_04395</name>
</gene>
<name>A0A327Q9I1_9BACT</name>
<dbReference type="AlphaFoldDB" id="A0A327Q9I1"/>
<evidence type="ECO:0000313" key="2">
    <source>
        <dbReference type="EMBL" id="RAI99842.1"/>
    </source>
</evidence>
<comment type="caution">
    <text evidence="2">The sequence shown here is derived from an EMBL/GenBank/DDBJ whole genome shotgun (WGS) entry which is preliminary data.</text>
</comment>
<proteinExistence type="predicted"/>